<dbReference type="GO" id="GO:0016706">
    <property type="term" value="F:2-oxoglutarate-dependent dioxygenase activity"/>
    <property type="evidence" value="ECO:0007669"/>
    <property type="project" value="InterPro"/>
</dbReference>
<dbReference type="Proteomes" id="UP000823561">
    <property type="component" value="Chromosome 3"/>
</dbReference>
<feature type="domain" description="Ig-like" evidence="7">
    <location>
        <begin position="432"/>
        <end position="538"/>
    </location>
</feature>
<dbReference type="PANTHER" id="PTHR10903">
    <property type="entry name" value="GTPASE, IMAP FAMILY MEMBER-RELATED"/>
    <property type="match status" value="1"/>
</dbReference>
<dbReference type="InterPro" id="IPR013783">
    <property type="entry name" value="Ig-like_fold"/>
</dbReference>
<gene>
    <name evidence="9" type="ORF">AALO_G00035910</name>
</gene>
<evidence type="ECO:0000256" key="1">
    <source>
        <dbReference type="ARBA" id="ARBA00008535"/>
    </source>
</evidence>
<dbReference type="InterPro" id="IPR003006">
    <property type="entry name" value="Ig/MHC_CS"/>
</dbReference>
<comment type="similarity">
    <text evidence="1">Belongs to the TRAFAC class TrmE-Era-EngA-EngB-Septin-like GTPase superfamily. AIG1/Toc34/Toc159-like paraseptin GTPase family. IAN subfamily.</text>
</comment>
<name>A0AAV6HBQ7_9TELE</name>
<dbReference type="Pfam" id="PF04548">
    <property type="entry name" value="AIG1"/>
    <property type="match status" value="1"/>
</dbReference>
<evidence type="ECO:0000256" key="2">
    <source>
        <dbReference type="ARBA" id="ARBA00022741"/>
    </source>
</evidence>
<feature type="region of interest" description="Disordered" evidence="6">
    <location>
        <begin position="688"/>
        <end position="733"/>
    </location>
</feature>
<dbReference type="GO" id="GO:0005525">
    <property type="term" value="F:GTP binding"/>
    <property type="evidence" value="ECO:0007669"/>
    <property type="project" value="UniProtKB-KW"/>
</dbReference>
<protein>
    <recommendedName>
        <fullName evidence="11">GTPase IMAP family member 8-like</fullName>
    </recommendedName>
</protein>
<dbReference type="Gene3D" id="3.40.50.300">
    <property type="entry name" value="P-loop containing nucleotide triphosphate hydrolases"/>
    <property type="match status" value="1"/>
</dbReference>
<keyword evidence="3" id="KW-0342">GTP-binding</keyword>
<dbReference type="Pfam" id="PF09004">
    <property type="entry name" value="ALKBH8_N"/>
    <property type="match status" value="1"/>
</dbReference>
<feature type="region of interest" description="Disordered" evidence="6">
    <location>
        <begin position="638"/>
        <end position="666"/>
    </location>
</feature>
<dbReference type="InterPro" id="IPR003599">
    <property type="entry name" value="Ig_sub"/>
</dbReference>
<keyword evidence="2" id="KW-0547">Nucleotide-binding</keyword>
<evidence type="ECO:0000256" key="6">
    <source>
        <dbReference type="SAM" id="MobiDB-lite"/>
    </source>
</evidence>
<keyword evidence="4" id="KW-0393">Immunoglobulin domain</keyword>
<sequence length="938" mass="106369">MFKQAATYNNRTDIEEYTDTVTSYITKCIDDVTHTKDIITRANWKPWLTGDVLRLLRARDKAYRAGDEAGMKTARANLWHQGSGIKEAKKEYTHKITTHFKDSRNAQSLWQSIQALTDYKPAPQSCESNIPLLNNLNRFFARFEAQNSTCPQKTHPPLHEQPLCLSADSVKRTLAAINTRKATGPDNIPAATIIPVPKKTAPSCFNDYRPVALTPIIMKCFERLVMSHIKAILPPTLDPFQFAYRAKRSTEDAICSALHPALTHLEKKRLICHTQHLPLTIDGAVVERASSTKFLGVHISEDLSWTTNTASLAKRAQRRLYFLRKLRRASAPPAIMTTFYRCTIESILSSCIAVWGGSCTEYNRKALQRIVNTAGRIIGASLPSLKDIYTTHLTPKGDQNSVETNNRYTHLRSVCFWRTTMATASKHKSKSIKFTLVSISREVQIHPGDDITLPCHLSPEASAVAMEIRWFKGTDCIYLYRKPFVHVQTSFKGRLATKTLKKGDVSLTMKKSTWGDAGQYTCQVIHGEEKEEQTVALQFDDQGETGVICPDLRKITDRHEKQMEESVRAIEEVSRQLREERKKHEGQLIQETQKAYKLAYGAKLNKKMAKALAYQRAEGRGKWPNSKEMLRCDYEEGRRREAERKSTNSKQQEEVGETQRENRQDNVTSLLRQVLSLETELQMRNSEVQELRTQLQGKERGDRHNQVERHKQRERREHLNVGGESPGPAPPVSPAASELRLVLLGGSTAGKRAAGNTILGTNTLTETQHSKSRQGGVAGRRVTTVETPDWFCSGLSEKDMRKDVGLCVRLSAPGPHAFLLVIPVEPSEGEERRMLEKMEDIFGEGCWGHTLILFTHAEGLRERSVEELLQTGSQELQQLVEKCGNRCHLLNVKDRPDDTKITQLLEKIEEMLWTENYAIVFGREIRRHHTYTTPTALR</sequence>
<dbReference type="InterPro" id="IPR027417">
    <property type="entry name" value="P-loop_NTPase"/>
</dbReference>
<dbReference type="SUPFAM" id="SSF52540">
    <property type="entry name" value="P-loop containing nucleoside triphosphate hydrolases"/>
    <property type="match status" value="1"/>
</dbReference>
<keyword evidence="10" id="KW-1185">Reference proteome</keyword>
<proteinExistence type="inferred from homology"/>
<evidence type="ECO:0000259" key="8">
    <source>
        <dbReference type="PROSITE" id="PS51720"/>
    </source>
</evidence>
<feature type="compositionally biased region" description="Basic and acidic residues" evidence="6">
    <location>
        <begin position="638"/>
        <end position="664"/>
    </location>
</feature>
<dbReference type="InterPro" id="IPR007110">
    <property type="entry name" value="Ig-like_dom"/>
</dbReference>
<evidence type="ECO:0000313" key="9">
    <source>
        <dbReference type="EMBL" id="KAG5282896.1"/>
    </source>
</evidence>
<evidence type="ECO:0008006" key="11">
    <source>
        <dbReference type="Google" id="ProtNLM"/>
    </source>
</evidence>
<dbReference type="InterPro" id="IPR013106">
    <property type="entry name" value="Ig_V-set"/>
</dbReference>
<organism evidence="9 10">
    <name type="scientific">Alosa alosa</name>
    <name type="common">allis shad</name>
    <dbReference type="NCBI Taxonomy" id="278164"/>
    <lineage>
        <taxon>Eukaryota</taxon>
        <taxon>Metazoa</taxon>
        <taxon>Chordata</taxon>
        <taxon>Craniata</taxon>
        <taxon>Vertebrata</taxon>
        <taxon>Euteleostomi</taxon>
        <taxon>Actinopterygii</taxon>
        <taxon>Neopterygii</taxon>
        <taxon>Teleostei</taxon>
        <taxon>Clupei</taxon>
        <taxon>Clupeiformes</taxon>
        <taxon>Clupeoidei</taxon>
        <taxon>Clupeidae</taxon>
        <taxon>Alosa</taxon>
    </lineage>
</organism>
<evidence type="ECO:0000313" key="10">
    <source>
        <dbReference type="Proteomes" id="UP000823561"/>
    </source>
</evidence>
<comment type="caution">
    <text evidence="9">The sequence shown here is derived from an EMBL/GenBank/DDBJ whole genome shotgun (WGS) entry which is preliminary data.</text>
</comment>
<evidence type="ECO:0000256" key="5">
    <source>
        <dbReference type="SAM" id="Coils"/>
    </source>
</evidence>
<dbReference type="InterPro" id="IPR036179">
    <property type="entry name" value="Ig-like_dom_sf"/>
</dbReference>
<dbReference type="PANTHER" id="PTHR10903:SF167">
    <property type="entry name" value="GTPASE IMAP FAMILY MEMBER 6-RELATED"/>
    <property type="match status" value="1"/>
</dbReference>
<dbReference type="SMART" id="SM00409">
    <property type="entry name" value="IG"/>
    <property type="match status" value="1"/>
</dbReference>
<accession>A0AAV6HBQ7</accession>
<feature type="domain" description="AIG1-type G" evidence="8">
    <location>
        <begin position="736"/>
        <end position="930"/>
    </location>
</feature>
<dbReference type="PROSITE" id="PS00290">
    <property type="entry name" value="IG_MHC"/>
    <property type="match status" value="1"/>
</dbReference>
<feature type="compositionally biased region" description="Basic and acidic residues" evidence="6">
    <location>
        <begin position="697"/>
        <end position="719"/>
    </location>
</feature>
<dbReference type="SUPFAM" id="SSF48726">
    <property type="entry name" value="Immunoglobulin"/>
    <property type="match status" value="1"/>
</dbReference>
<dbReference type="GO" id="GO:0008168">
    <property type="term" value="F:methyltransferase activity"/>
    <property type="evidence" value="ECO:0007669"/>
    <property type="project" value="InterPro"/>
</dbReference>
<feature type="coiled-coil region" evidence="5">
    <location>
        <begin position="556"/>
        <end position="594"/>
    </location>
</feature>
<dbReference type="InterPro" id="IPR015095">
    <property type="entry name" value="AlkB_hom8_N"/>
</dbReference>
<reference evidence="9" key="1">
    <citation type="submission" date="2020-10" db="EMBL/GenBank/DDBJ databases">
        <title>Chromosome-scale genome assembly of the Allis shad, Alosa alosa.</title>
        <authorList>
            <person name="Margot Z."/>
            <person name="Christophe K."/>
            <person name="Cabau C."/>
            <person name="Louis A."/>
            <person name="Berthelot C."/>
            <person name="Parey E."/>
            <person name="Roest Crollius H."/>
            <person name="Montfort J."/>
            <person name="Robinson-Rechavi M."/>
            <person name="Bucao C."/>
            <person name="Bouchez O."/>
            <person name="Gislard M."/>
            <person name="Lluch J."/>
            <person name="Milhes M."/>
            <person name="Lampietro C."/>
            <person name="Lopez Roques C."/>
            <person name="Donnadieu C."/>
            <person name="Braasch I."/>
            <person name="Desvignes T."/>
            <person name="Postlethwait J."/>
            <person name="Bobe J."/>
            <person name="Guiguen Y."/>
        </authorList>
    </citation>
    <scope>NUCLEOTIDE SEQUENCE</scope>
    <source>
        <strain evidence="9">M-15738</strain>
        <tissue evidence="9">Blood</tissue>
    </source>
</reference>
<dbReference type="AlphaFoldDB" id="A0AAV6HBQ7"/>
<dbReference type="EMBL" id="JADWDJ010000003">
    <property type="protein sequence ID" value="KAG5282896.1"/>
    <property type="molecule type" value="Genomic_DNA"/>
</dbReference>
<evidence type="ECO:0000259" key="7">
    <source>
        <dbReference type="PROSITE" id="PS50835"/>
    </source>
</evidence>
<dbReference type="Gene3D" id="2.60.40.10">
    <property type="entry name" value="Immunoglobulins"/>
    <property type="match status" value="1"/>
</dbReference>
<dbReference type="PROSITE" id="PS50835">
    <property type="entry name" value="IG_LIKE"/>
    <property type="match status" value="1"/>
</dbReference>
<keyword evidence="5" id="KW-0175">Coiled coil</keyword>
<dbReference type="PROSITE" id="PS51720">
    <property type="entry name" value="G_AIG1"/>
    <property type="match status" value="1"/>
</dbReference>
<dbReference type="InterPro" id="IPR045058">
    <property type="entry name" value="GIMA/IAN/Toc"/>
</dbReference>
<dbReference type="InterPro" id="IPR006703">
    <property type="entry name" value="G_AIG1"/>
</dbReference>
<dbReference type="Pfam" id="PF07686">
    <property type="entry name" value="V-set"/>
    <property type="match status" value="1"/>
</dbReference>
<dbReference type="FunFam" id="3.40.50.300:FF:002274">
    <property type="entry name" value="Si:dkeyp-69e1.8"/>
    <property type="match status" value="1"/>
</dbReference>
<evidence type="ECO:0000256" key="3">
    <source>
        <dbReference type="ARBA" id="ARBA00023134"/>
    </source>
</evidence>
<evidence type="ECO:0000256" key="4">
    <source>
        <dbReference type="ARBA" id="ARBA00023319"/>
    </source>
</evidence>